<evidence type="ECO:0000256" key="1">
    <source>
        <dbReference type="ARBA" id="ARBA00010617"/>
    </source>
</evidence>
<dbReference type="GO" id="GO:0020037">
    <property type="term" value="F:heme binding"/>
    <property type="evidence" value="ECO:0007669"/>
    <property type="project" value="InterPro"/>
</dbReference>
<dbReference type="GO" id="GO:0016705">
    <property type="term" value="F:oxidoreductase activity, acting on paired donors, with incorporation or reduction of molecular oxygen"/>
    <property type="evidence" value="ECO:0007669"/>
    <property type="project" value="InterPro"/>
</dbReference>
<dbReference type="InterPro" id="IPR036396">
    <property type="entry name" value="Cyt_P450_sf"/>
</dbReference>
<dbReference type="SUPFAM" id="SSF48264">
    <property type="entry name" value="Cytochrome P450"/>
    <property type="match status" value="1"/>
</dbReference>
<dbReference type="Gene3D" id="1.10.630.10">
    <property type="entry name" value="Cytochrome P450"/>
    <property type="match status" value="1"/>
</dbReference>
<dbReference type="GO" id="GO:0004497">
    <property type="term" value="F:monooxygenase activity"/>
    <property type="evidence" value="ECO:0007669"/>
    <property type="project" value="InterPro"/>
</dbReference>
<gene>
    <name evidence="2" type="ORF">BN1049_01561</name>
</gene>
<dbReference type="PRINTS" id="PR00359">
    <property type="entry name" value="BP450"/>
</dbReference>
<protein>
    <submittedName>
        <fullName evidence="2">Cytochrome P450</fullName>
    </submittedName>
</protein>
<dbReference type="PATRIC" id="fig|1461581.3.peg.1539"/>
<dbReference type="GO" id="GO:0005506">
    <property type="term" value="F:iron ion binding"/>
    <property type="evidence" value="ECO:0007669"/>
    <property type="project" value="InterPro"/>
</dbReference>
<dbReference type="CDD" id="cd11079">
    <property type="entry name" value="Cyp_unk"/>
    <property type="match status" value="1"/>
</dbReference>
<dbReference type="InterPro" id="IPR001128">
    <property type="entry name" value="Cyt_P450"/>
</dbReference>
<dbReference type="AlphaFoldDB" id="A0A078MAJ7"/>
<dbReference type="Pfam" id="PF00067">
    <property type="entry name" value="p450"/>
    <property type="match status" value="1"/>
</dbReference>
<evidence type="ECO:0000313" key="2">
    <source>
        <dbReference type="EMBL" id="CEA04448.1"/>
    </source>
</evidence>
<dbReference type="EMBL" id="LK391969">
    <property type="protein sequence ID" value="CEF26628.1"/>
    <property type="molecule type" value="Genomic_DNA"/>
</dbReference>
<dbReference type="InterPro" id="IPR002397">
    <property type="entry name" value="Cyt_P450_B"/>
</dbReference>
<proteinExistence type="inferred from homology"/>
<dbReference type="EMBL" id="LM997413">
    <property type="protein sequence ID" value="CEA04448.1"/>
    <property type="molecule type" value="Genomic_DNA"/>
</dbReference>
<dbReference type="OrthoDB" id="4258484at2"/>
<organism evidence="2">
    <name type="scientific">Pseudomonas saudimassiliensis</name>
    <dbReference type="NCBI Taxonomy" id="1461581"/>
    <lineage>
        <taxon>Bacteria</taxon>
        <taxon>Pseudomonadati</taxon>
        <taxon>Pseudomonadota</taxon>
        <taxon>Gammaproteobacteria</taxon>
        <taxon>Pseudomonadales</taxon>
        <taxon>Pseudomonadaceae</taxon>
        <taxon>Pseudomonas</taxon>
    </lineage>
</organism>
<dbReference type="RefSeq" id="WP_044499210.1">
    <property type="nucleotide sequence ID" value="NZ_LK391969.1"/>
</dbReference>
<comment type="similarity">
    <text evidence="1">Belongs to the cytochrome P450 family.</text>
</comment>
<dbReference type="PANTHER" id="PTHR46696">
    <property type="entry name" value="P450, PUTATIVE (EUROFUNG)-RELATED"/>
    <property type="match status" value="1"/>
</dbReference>
<sequence>MSEPTKQDWDPRSDAVLRDQRAAYDAMREACPVAHSDYAGWSLFRHADVSRVLLDHQSFSNRVSRHVSVPNGMDPPDHTPYRKIIEPYFGPAHMAEFEPICREIADDLARSTLHQDAIELMSEFAQPFALRIQCAFMGWPLSLQETLLSWANRNAQATLTRDRVALGQLAEEFDCLIAEQLRVRRQAGTSADEDVTSALMHEQVDGRPLTDQEIASILRNWTVGEVGTIAASVGILAQFLAANPDVQQQLRADPELLWQANDEILRIHGPLVDNRRRTTCPVELGGRRIEAGQPITINWVAANRDPAVFVEPERFSLDRDPSLNLLYGAGVHVCPGAPLARMELVIIMRSLLQLSRELQLIADQPAVLATYPTSGYASLPLRLR</sequence>
<accession>A0A078MAJ7</accession>
<dbReference type="PANTHER" id="PTHR46696:SF6">
    <property type="entry name" value="P450, PUTATIVE (EUROFUNG)-RELATED"/>
    <property type="match status" value="1"/>
</dbReference>
<name>A0A078MAJ7_9PSED</name>
<reference evidence="2" key="1">
    <citation type="submission" date="2014-07" db="EMBL/GenBank/DDBJ databases">
        <authorList>
            <person name="Urmite Genomes Urmite Genomes"/>
        </authorList>
    </citation>
    <scope>NUCLEOTIDE SEQUENCE</scope>
    <source>
        <strain evidence="2">12M76_air</strain>
    </source>
</reference>